<feature type="region of interest" description="Disordered" evidence="1">
    <location>
        <begin position="1"/>
        <end position="109"/>
    </location>
</feature>
<keyword evidence="3" id="KW-1185">Reference proteome</keyword>
<comment type="caution">
    <text evidence="2">The sequence shown here is derived from an EMBL/GenBank/DDBJ whole genome shotgun (WGS) entry which is preliminary data.</text>
</comment>
<evidence type="ECO:0000313" key="3">
    <source>
        <dbReference type="Proteomes" id="UP001231189"/>
    </source>
</evidence>
<accession>A0AAD8SEV1</accession>
<dbReference type="AlphaFoldDB" id="A0AAD8SEV1"/>
<reference evidence="2" key="1">
    <citation type="submission" date="2023-07" db="EMBL/GenBank/DDBJ databases">
        <title>A chromosome-level genome assembly of Lolium multiflorum.</title>
        <authorList>
            <person name="Chen Y."/>
            <person name="Copetti D."/>
            <person name="Kolliker R."/>
            <person name="Studer B."/>
        </authorList>
    </citation>
    <scope>NUCLEOTIDE SEQUENCE</scope>
    <source>
        <strain evidence="2">02402/16</strain>
        <tissue evidence="2">Leaf</tissue>
    </source>
</reference>
<gene>
    <name evidence="2" type="ORF">QYE76_067440</name>
</gene>
<name>A0AAD8SEV1_LOLMU</name>
<dbReference type="Proteomes" id="UP001231189">
    <property type="component" value="Unassembled WGS sequence"/>
</dbReference>
<proteinExistence type="predicted"/>
<evidence type="ECO:0000256" key="1">
    <source>
        <dbReference type="SAM" id="MobiDB-lite"/>
    </source>
</evidence>
<evidence type="ECO:0000313" key="2">
    <source>
        <dbReference type="EMBL" id="KAK1649635.1"/>
    </source>
</evidence>
<sequence>MSNHEAAGADLARNGGVGYRGRRPQAGGIEVHGGRHGRATSSKNRGNLKKTSTTKTSLLSTKLSKYLESGTRPRASSWARRGSNSLRSRDKNSKRAETPDPRARSDRGHVAHTAIARRWVLEGNTFWLGQSAYIHVNIEHPRWRRNRSHTRIFLHKKKYDELKAIVEAELIGSFEKTRSHGIGFKGFTPQGVLDEVDLSLLRMNVPSLRRRSTTWWPIHCIGTLRAW</sequence>
<organism evidence="2 3">
    <name type="scientific">Lolium multiflorum</name>
    <name type="common">Italian ryegrass</name>
    <name type="synonym">Lolium perenne subsp. multiflorum</name>
    <dbReference type="NCBI Taxonomy" id="4521"/>
    <lineage>
        <taxon>Eukaryota</taxon>
        <taxon>Viridiplantae</taxon>
        <taxon>Streptophyta</taxon>
        <taxon>Embryophyta</taxon>
        <taxon>Tracheophyta</taxon>
        <taxon>Spermatophyta</taxon>
        <taxon>Magnoliopsida</taxon>
        <taxon>Liliopsida</taxon>
        <taxon>Poales</taxon>
        <taxon>Poaceae</taxon>
        <taxon>BOP clade</taxon>
        <taxon>Pooideae</taxon>
        <taxon>Poodae</taxon>
        <taxon>Poeae</taxon>
        <taxon>Poeae Chloroplast Group 2 (Poeae type)</taxon>
        <taxon>Loliodinae</taxon>
        <taxon>Loliinae</taxon>
        <taxon>Lolium</taxon>
    </lineage>
</organism>
<protein>
    <submittedName>
        <fullName evidence="2">Uncharacterized protein</fullName>
    </submittedName>
</protein>
<feature type="compositionally biased region" description="Low complexity" evidence="1">
    <location>
        <begin position="49"/>
        <end position="69"/>
    </location>
</feature>
<dbReference type="EMBL" id="JAUUTY010000004">
    <property type="protein sequence ID" value="KAK1649635.1"/>
    <property type="molecule type" value="Genomic_DNA"/>
</dbReference>
<feature type="compositionally biased region" description="Basic and acidic residues" evidence="1">
    <location>
        <begin position="87"/>
        <end position="109"/>
    </location>
</feature>